<feature type="binding site" evidence="8">
    <location>
        <position position="24"/>
    </location>
    <ligand>
        <name>3-phosphoshikimate</name>
        <dbReference type="ChEBI" id="CHEBI:145989"/>
    </ligand>
</feature>
<comment type="function">
    <text evidence="8">Catalyzes the transfer of the enolpyruvyl moiety of phosphoenolpyruvate (PEP) to the 5-hydroxyl of shikimate-3-phosphate (S3P) to produce enolpyruvyl shikimate-3-phosphate and inorganic phosphate.</text>
</comment>
<dbReference type="RefSeq" id="WP_057739351.1">
    <property type="nucleotide sequence ID" value="NZ_AZDQ01000043.1"/>
</dbReference>
<comment type="caution">
    <text evidence="8">Lacks conserved residue(s) required for the propagation of feature annotation.</text>
</comment>
<protein>
    <recommendedName>
        <fullName evidence="8">3-phosphoshikimate 1-carboxyvinyltransferase</fullName>
        <ecNumber evidence="8">2.5.1.19</ecNumber>
    </recommendedName>
    <alternativeName>
        <fullName evidence="8">5-enolpyruvylshikimate-3-phosphate synthase</fullName>
        <shortName evidence="8">EPSP synthase</shortName>
        <shortName evidence="8">EPSPS</shortName>
    </alternativeName>
</protein>
<dbReference type="EMBL" id="CP018867">
    <property type="protein sequence ID" value="AUI71038.1"/>
    <property type="molecule type" value="Genomic_DNA"/>
</dbReference>
<evidence type="ECO:0000256" key="8">
    <source>
        <dbReference type="HAMAP-Rule" id="MF_00210"/>
    </source>
</evidence>
<dbReference type="AlphaFoldDB" id="A0A2K9HF88"/>
<accession>A0A2K9HF88</accession>
<dbReference type="Proteomes" id="UP000234653">
    <property type="component" value="Chromosome"/>
</dbReference>
<evidence type="ECO:0000256" key="4">
    <source>
        <dbReference type="ARBA" id="ARBA00022605"/>
    </source>
</evidence>
<reference evidence="10 11" key="1">
    <citation type="submission" date="2016-12" db="EMBL/GenBank/DDBJ databases">
        <title>The whole genome sequencing and assembly of Lactobacillus alimentarius DSM 20249T strain.</title>
        <authorList>
            <person name="Lee Y.-J."/>
            <person name="Yi H."/>
            <person name="Bahn Y.-S."/>
            <person name="Kim J.F."/>
            <person name="Lee D.-W."/>
        </authorList>
    </citation>
    <scope>NUCLEOTIDE SEQUENCE [LARGE SCALE GENOMIC DNA]</scope>
    <source>
        <strain evidence="10 11">DSM 20249</strain>
    </source>
</reference>
<name>A0A2K9HF88_9LACO</name>
<feature type="binding site" evidence="8">
    <location>
        <position position="171"/>
    </location>
    <ligand>
        <name>phosphoenolpyruvate</name>
        <dbReference type="ChEBI" id="CHEBI:58702"/>
    </ligand>
</feature>
<evidence type="ECO:0000256" key="6">
    <source>
        <dbReference type="ARBA" id="ARBA00023141"/>
    </source>
</evidence>
<keyword evidence="5 8" id="KW-0808">Transferase</keyword>
<dbReference type="HAMAP" id="MF_00210">
    <property type="entry name" value="EPSP_synth"/>
    <property type="match status" value="1"/>
</dbReference>
<comment type="subunit">
    <text evidence="8">Monomer.</text>
</comment>
<feature type="binding site" evidence="8">
    <location>
        <position position="392"/>
    </location>
    <ligand>
        <name>phosphoenolpyruvate</name>
        <dbReference type="ChEBI" id="CHEBI:58702"/>
    </ligand>
</feature>
<feature type="domain" description="Enolpyruvate transferase" evidence="9">
    <location>
        <begin position="12"/>
        <end position="426"/>
    </location>
</feature>
<dbReference type="GO" id="GO:0009423">
    <property type="term" value="P:chorismate biosynthetic process"/>
    <property type="evidence" value="ECO:0007669"/>
    <property type="project" value="UniProtKB-UniRule"/>
</dbReference>
<feature type="binding site" evidence="8">
    <location>
        <position position="345"/>
    </location>
    <ligand>
        <name>3-phosphoshikimate</name>
        <dbReference type="ChEBI" id="CHEBI:145989"/>
    </ligand>
</feature>
<evidence type="ECO:0000259" key="9">
    <source>
        <dbReference type="Pfam" id="PF00275"/>
    </source>
</evidence>
<evidence type="ECO:0000313" key="11">
    <source>
        <dbReference type="Proteomes" id="UP000234653"/>
    </source>
</evidence>
<feature type="binding site" evidence="8">
    <location>
        <position position="349"/>
    </location>
    <ligand>
        <name>phosphoenolpyruvate</name>
        <dbReference type="ChEBI" id="CHEBI:58702"/>
    </ligand>
</feature>
<dbReference type="NCBIfam" id="TIGR01356">
    <property type="entry name" value="aroA"/>
    <property type="match status" value="1"/>
</dbReference>
<keyword evidence="6 8" id="KW-0057">Aromatic amino acid biosynthesis</keyword>
<comment type="pathway">
    <text evidence="1 8">Metabolic intermediate biosynthesis; chorismate biosynthesis; chorismate from D-erythrose 4-phosphate and phosphoenolpyruvate: step 6/7.</text>
</comment>
<dbReference type="OrthoDB" id="9809920at2"/>
<dbReference type="InterPro" id="IPR013792">
    <property type="entry name" value="RNA3'P_cycl/enolpyr_Trfase_a/b"/>
</dbReference>
<dbReference type="GO" id="GO:0003866">
    <property type="term" value="F:3-phosphoshikimate 1-carboxyvinyltransferase activity"/>
    <property type="evidence" value="ECO:0007669"/>
    <property type="project" value="UniProtKB-UniRule"/>
</dbReference>
<gene>
    <name evidence="8" type="primary">aroA</name>
    <name evidence="10" type="ORF">LA20249_01955</name>
</gene>
<dbReference type="KEGG" id="lali:LA20249_01955"/>
<feature type="binding site" evidence="8">
    <location>
        <position position="318"/>
    </location>
    <ligand>
        <name>3-phosphoshikimate</name>
        <dbReference type="ChEBI" id="CHEBI:145989"/>
    </ligand>
</feature>
<comment type="similarity">
    <text evidence="2 8">Belongs to the EPSP synthase family.</text>
</comment>
<keyword evidence="3 8" id="KW-0963">Cytoplasm</keyword>
<evidence type="ECO:0000256" key="3">
    <source>
        <dbReference type="ARBA" id="ARBA00022490"/>
    </source>
</evidence>
<evidence type="ECO:0000313" key="10">
    <source>
        <dbReference type="EMBL" id="AUI71038.1"/>
    </source>
</evidence>
<dbReference type="GO" id="GO:0005737">
    <property type="term" value="C:cytoplasm"/>
    <property type="evidence" value="ECO:0007669"/>
    <property type="project" value="UniProtKB-SubCell"/>
</dbReference>
<feature type="binding site" evidence="8">
    <location>
        <position position="171"/>
    </location>
    <ligand>
        <name>3-phosphoshikimate</name>
        <dbReference type="ChEBI" id="CHEBI:145989"/>
    </ligand>
</feature>
<dbReference type="InterPro" id="IPR036968">
    <property type="entry name" value="Enolpyruvate_Tfrase_sf"/>
</dbReference>
<evidence type="ECO:0000256" key="5">
    <source>
        <dbReference type="ARBA" id="ARBA00022679"/>
    </source>
</evidence>
<dbReference type="Pfam" id="PF00275">
    <property type="entry name" value="EPSP_synthase"/>
    <property type="match status" value="1"/>
</dbReference>
<feature type="binding site" evidence="8">
    <location>
        <position position="96"/>
    </location>
    <ligand>
        <name>phosphoenolpyruvate</name>
        <dbReference type="ChEBI" id="CHEBI:58702"/>
    </ligand>
</feature>
<dbReference type="InterPro" id="IPR001986">
    <property type="entry name" value="Enolpyruvate_Tfrase_dom"/>
</dbReference>
<dbReference type="GO" id="GO:0008652">
    <property type="term" value="P:amino acid biosynthetic process"/>
    <property type="evidence" value="ECO:0007669"/>
    <property type="project" value="UniProtKB-KW"/>
</dbReference>
<proteinExistence type="inferred from homology"/>
<dbReference type="FunFam" id="3.65.10.10:FF:000005">
    <property type="entry name" value="3-phosphoshikimate 1-carboxyvinyltransferase"/>
    <property type="match status" value="1"/>
</dbReference>
<dbReference type="PIRSF" id="PIRSF000505">
    <property type="entry name" value="EPSPS"/>
    <property type="match status" value="1"/>
</dbReference>
<dbReference type="Gene3D" id="3.65.10.10">
    <property type="entry name" value="Enolpyruvate transferase domain"/>
    <property type="match status" value="2"/>
</dbReference>
<feature type="binding site" evidence="8">
    <location>
        <position position="23"/>
    </location>
    <ligand>
        <name>3-phosphoshikimate</name>
        <dbReference type="ChEBI" id="CHEBI:145989"/>
    </ligand>
</feature>
<feature type="binding site" evidence="8">
    <location>
        <position position="23"/>
    </location>
    <ligand>
        <name>phosphoenolpyruvate</name>
        <dbReference type="ChEBI" id="CHEBI:58702"/>
    </ligand>
</feature>
<dbReference type="PANTHER" id="PTHR21090:SF5">
    <property type="entry name" value="PENTAFUNCTIONAL AROM POLYPEPTIDE"/>
    <property type="match status" value="1"/>
</dbReference>
<feature type="active site" description="Proton acceptor" evidence="8">
    <location>
        <position position="318"/>
    </location>
</feature>
<dbReference type="UniPathway" id="UPA00053">
    <property type="reaction ID" value="UER00089"/>
</dbReference>
<dbReference type="STRING" id="1423720.FC67_GL001665"/>
<dbReference type="CDD" id="cd01556">
    <property type="entry name" value="EPSP_synthase"/>
    <property type="match status" value="1"/>
</dbReference>
<comment type="catalytic activity">
    <reaction evidence="7">
        <text>3-phosphoshikimate + phosphoenolpyruvate = 5-O-(1-carboxyvinyl)-3-phosphoshikimate + phosphate</text>
        <dbReference type="Rhea" id="RHEA:21256"/>
        <dbReference type="ChEBI" id="CHEBI:43474"/>
        <dbReference type="ChEBI" id="CHEBI:57701"/>
        <dbReference type="ChEBI" id="CHEBI:58702"/>
        <dbReference type="ChEBI" id="CHEBI:145989"/>
        <dbReference type="EC" id="2.5.1.19"/>
    </reaction>
    <physiologicalReaction direction="left-to-right" evidence="7">
        <dbReference type="Rhea" id="RHEA:21257"/>
    </physiologicalReaction>
</comment>
<evidence type="ECO:0000256" key="7">
    <source>
        <dbReference type="ARBA" id="ARBA00044633"/>
    </source>
</evidence>
<dbReference type="EC" id="2.5.1.19" evidence="8"/>
<dbReference type="SUPFAM" id="SSF55205">
    <property type="entry name" value="EPT/RTPC-like"/>
    <property type="match status" value="1"/>
</dbReference>
<evidence type="ECO:0000256" key="1">
    <source>
        <dbReference type="ARBA" id="ARBA00004811"/>
    </source>
</evidence>
<dbReference type="PANTHER" id="PTHR21090">
    <property type="entry name" value="AROM/DEHYDROQUINATE SYNTHASE"/>
    <property type="match status" value="1"/>
</dbReference>
<keyword evidence="11" id="KW-1185">Reference proteome</keyword>
<keyword evidence="4 8" id="KW-0028">Amino-acid biosynthesis</keyword>
<feature type="binding site" evidence="8">
    <location>
        <position position="169"/>
    </location>
    <ligand>
        <name>3-phosphoshikimate</name>
        <dbReference type="ChEBI" id="CHEBI:145989"/>
    </ligand>
</feature>
<dbReference type="GO" id="GO:0009073">
    <property type="term" value="P:aromatic amino acid family biosynthetic process"/>
    <property type="evidence" value="ECO:0007669"/>
    <property type="project" value="UniProtKB-KW"/>
</dbReference>
<comment type="subcellular location">
    <subcellularLocation>
        <location evidence="8">Cytoplasm</location>
    </subcellularLocation>
</comment>
<sequence>MFDYNTQASKFKFQGEIVVPGDKSIGHTAIALGALANGVTQISNFSYSDDLTVTAKVFEKLGAKIHTEMSTDDMIIKGVNHQLKSLDEPLNVDNVGALESLLLGILATNTNEYVIQGGKYLSKRSIQRLVKLLKEMGVKIQQLTDNVLPVKIQGSDNLKGITYQQDISSAQIKSGLVLAGIYAKSPTVIIRKLPTRDHTEILANYFGANIVTTPETITVNPEKTELTGQSLTIPGDFSSAALYIAGALLSKGSQIRLPKVGLNSTRIGLLKVAKQMGANIILESHSINSVEPFGDLVIKSQQLHGTKITAQQVPFIIDEIPLVALMASQAEGQTVIEGIHDVHLQLSDRIRNMRVELAKLGIIMQVNDDSIVIEGEQKIKVKDNVDSHNDHRIAMMLCIASILTETPFKIKNIESIDISYPSFLSDMKKVLVAR</sequence>
<evidence type="ECO:0000256" key="2">
    <source>
        <dbReference type="ARBA" id="ARBA00009948"/>
    </source>
</evidence>
<feature type="binding site" evidence="8">
    <location>
        <position position="124"/>
    </location>
    <ligand>
        <name>phosphoenolpyruvate</name>
        <dbReference type="ChEBI" id="CHEBI:58702"/>
    </ligand>
</feature>
<organism evidence="10 11">
    <name type="scientific">Companilactobacillus alimentarius DSM 20249</name>
    <dbReference type="NCBI Taxonomy" id="1423720"/>
    <lineage>
        <taxon>Bacteria</taxon>
        <taxon>Bacillati</taxon>
        <taxon>Bacillota</taxon>
        <taxon>Bacilli</taxon>
        <taxon>Lactobacillales</taxon>
        <taxon>Lactobacillaceae</taxon>
        <taxon>Companilactobacillus</taxon>
    </lineage>
</organism>
<dbReference type="InterPro" id="IPR006264">
    <property type="entry name" value="EPSP_synthase"/>
</dbReference>